<dbReference type="AlphaFoldDB" id="A0A0K2VNE2"/>
<dbReference type="EMBL" id="CCND01000001">
    <property type="protein sequence ID" value="CDX49151.1"/>
    <property type="molecule type" value="Genomic_DNA"/>
</dbReference>
<evidence type="ECO:0000256" key="1">
    <source>
        <dbReference type="SAM" id="Phobius"/>
    </source>
</evidence>
<reference evidence="3" key="1">
    <citation type="submission" date="2014-08" db="EMBL/GenBank/DDBJ databases">
        <authorList>
            <person name="Edwards T."/>
        </authorList>
    </citation>
    <scope>NUCLEOTIDE SEQUENCE [LARGE SCALE GENOMIC DNA]</scope>
</reference>
<evidence type="ECO:0000313" key="2">
    <source>
        <dbReference type="EMBL" id="CDX49151.1"/>
    </source>
</evidence>
<keyword evidence="1" id="KW-0472">Membrane</keyword>
<keyword evidence="1" id="KW-0812">Transmembrane</keyword>
<feature type="transmembrane region" description="Helical" evidence="1">
    <location>
        <begin position="101"/>
        <end position="123"/>
    </location>
</feature>
<accession>A0A0K2VNE2</accession>
<evidence type="ECO:0000313" key="3">
    <source>
        <dbReference type="Proteomes" id="UP000182888"/>
    </source>
</evidence>
<name>A0A0K2VNE2_MESPL</name>
<gene>
    <name evidence="2" type="ORF">MPL1032_10216</name>
</gene>
<dbReference type="Proteomes" id="UP000182888">
    <property type="component" value="Unassembled WGS sequence"/>
</dbReference>
<sequence>MPAGTLFVFPNENLARADQSTRDALDQLRAKGIEWRTVSHVDDLNDLLLPAEEEAQPEAASKKQPPEAIAIEVLPEAPPRAAPLPQLSIAPVVRKSSLRRYGMAGAATGLVILLAVAAIANWFEAGRLDPAVIQASDERLNALAQTASGLAAGKIEPQACQNLVQTAKAITDFDRSRFDKDNQAGFDLAQGCRAALAESDNRIRALVASASAEDVETPNGTARLVKASASLTDFDKDRDLTEEARKAIAAASAGSASFEASDKRIDAFSAAFAAWQQRQDDGKAAELALAAVGALRPLDTQRAPADVQSKIKQSSLLQGLIDQSDARISKAVLAVSALQSKDTPDNRTAAQDAAFAVTNFDSSRATASQQKILDDGRKLPSQLRWQDFAATVADFRKSPDAAATLKLAEAFRDLTASDRIAFNDQLRTARPDAEKALQTVADSDLRLSALASAFSAVQTAEMKKKQLLNPYLSLISAADALGPFDNGRLSDVLAAALKKSGLIKKALAESDNRISAAIEWAETASKLKDRAVPRKIMKNVQITRNALTDLDKERLSSAQKAILDDVCGVPVEPEPGMLPAIDGYDCYQPGDFAPKPLPAIAQ</sequence>
<proteinExistence type="predicted"/>
<organism evidence="2 3">
    <name type="scientific">Mesorhizobium plurifarium</name>
    <dbReference type="NCBI Taxonomy" id="69974"/>
    <lineage>
        <taxon>Bacteria</taxon>
        <taxon>Pseudomonadati</taxon>
        <taxon>Pseudomonadota</taxon>
        <taxon>Alphaproteobacteria</taxon>
        <taxon>Hyphomicrobiales</taxon>
        <taxon>Phyllobacteriaceae</taxon>
        <taxon>Mesorhizobium</taxon>
    </lineage>
</organism>
<keyword evidence="1" id="KW-1133">Transmembrane helix</keyword>
<protein>
    <submittedName>
        <fullName evidence="2">Uncharacterized protein</fullName>
    </submittedName>
</protein>